<dbReference type="RefSeq" id="WP_220209516.1">
    <property type="nucleotide sequence ID" value="NZ_BNJK01000002.1"/>
</dbReference>
<reference evidence="2" key="1">
    <citation type="submission" date="2020-10" db="EMBL/GenBank/DDBJ databases">
        <title>Taxonomic study of unclassified bacteria belonging to the class Ktedonobacteria.</title>
        <authorList>
            <person name="Yabe S."/>
            <person name="Wang C.M."/>
            <person name="Zheng Y."/>
            <person name="Sakai Y."/>
            <person name="Cavaletti L."/>
            <person name="Monciardini P."/>
            <person name="Donadio S."/>
        </authorList>
    </citation>
    <scope>NUCLEOTIDE SEQUENCE</scope>
    <source>
        <strain evidence="2">ID150040</strain>
    </source>
</reference>
<organism evidence="2 3">
    <name type="scientific">Reticulibacter mediterranei</name>
    <dbReference type="NCBI Taxonomy" id="2778369"/>
    <lineage>
        <taxon>Bacteria</taxon>
        <taxon>Bacillati</taxon>
        <taxon>Chloroflexota</taxon>
        <taxon>Ktedonobacteria</taxon>
        <taxon>Ktedonobacterales</taxon>
        <taxon>Reticulibacteraceae</taxon>
        <taxon>Reticulibacter</taxon>
    </lineage>
</organism>
<name>A0A8J3IQD1_9CHLR</name>
<evidence type="ECO:0000256" key="1">
    <source>
        <dbReference type="SAM" id="MobiDB-lite"/>
    </source>
</evidence>
<evidence type="ECO:0000313" key="3">
    <source>
        <dbReference type="Proteomes" id="UP000597444"/>
    </source>
</evidence>
<protein>
    <recommendedName>
        <fullName evidence="4">Insecticidal toxin complex protein</fullName>
    </recommendedName>
</protein>
<gene>
    <name evidence="2" type="ORF">KSF_088790</name>
</gene>
<sequence>MADYIVIRLTPPSPVDGATFAAYLDDLHIQVFPANLPLGTPPQPLGSAVYSSPLILIPAPGVLQTYLGIASKLTAAPTAQVGPNDYGTVLEFASTEGIAVGSWLFSAQDHSPFAPGITVIEVKEQSVTLSNSLPNYVPAGTTASFILDYGNVAPWITNPPALSFAKNTNAAIAAGATVLQFTSTDGITVGMTVNAQPGIIDNNTTVIAANQTSVTLSRPTLSNLPQNTPVTFTFKLSAGVIQQVNPDGISIPGFGFLGYNPASVATAIIELSAPPPAYLDISVVASRHGIKIPVDTTFYDVLVSSGPLPTPDEYQNIPSRATSFYMTLPAPPASKNPVNLTQSSNGTPPPFNQLLAAVQNVLNATPGGPPALETLTEAQCRKIAYEIVWSQQKPLPAPPDPLGDLYTNPPNNGDLLDGTNPNKNEGDRQQFEGDLQKYYAKPNAEAERLVGFVYSLSAAVACFKLSQQAPTVRFQFPIIVDQSKAAPAGVKEGAVLLTNGNAPMNPGFAVPVEYFYALGAGLPTQVTPQQQYQMACLASKQQLLPKLHHAIDTGIISAPVLPPNPPNPEDPDAPTITPEQAVRQLNALGKISSTDPTGAITIDDLPSLVGAWLGVTGDDAAIDTFWQTAVTTYKSGYLDLILCVVTGGFQKLIDAIKASWQYLDDGNLKVLTVGTVQDLIQVTAEQWHDLFIPPQPPHTPPPPPRLDLLPPFIAAGTPDQRVKAFVRQLQNFFTVSSGSTGPSTPTLGAPPTFPGLMGDPLLSFINNYGSLTFGSAFPSQPAFQNALDATFQDDEAAKAWLTQVLETINDLYIMTAKDVLPPGQPPAADHHSQPELQFSVMEALYARGVTNLYQVQHSTLDNFQEALTGTIAYNYAAQIYQNTQAEKQPGEPGDQEFQPINPDGCLVNCVPPLYLSPLGPVAYLHDLLSLSVASTCENPLPKDVKQTLEDMIAQRRGPLGLLQVTEANLETPLPLIDIVNECLEAVAAQVPSPPAGVVHNTAGDRLDEHKLCAVEDDTHGHHHSHKHNKHTESCHNPAALFETVPQYSSPATLVAQAGAYDQLKSDFSSPLLPYSQPLDISRSYLRQLKTSRYAVMRRFRKDITEFVLDPAGEPGDFQRHLWRYPVRIEIAREYLGITPEEYDLLFTQDIVTTQADNQLLLWQVYYFASETFVIRDTDVHWTQIVAQVPEFLKRTGLSYCEFLELWKSEFVKFRCSSERQADENGAFPDCEPCCLDNCYIEFEEPENPDEALKLLAVFVRLWRKLQHVKSARYSFTQLCDICNVLKLFDGGSINPDFIRQLAAFQILRDHLGLWLTNNTDHMAATGQAGADRTHLLALWVGPGADKWTWAVQQLLDRVQHYARMRHQCGPRPAHFIKLLAENLDPLSQLSGFDPNQPADTWHALPTHTLRFAEVLSKIYASDFSVGEILFLFTADKHLDGDDPFPLPEDNEALDFPLDFPDDDDKEGFSLQALRRKLLHVRISEEEAERWTWWHIESSLRYEFGYEPSVGADPLLSIGEHFFPDVLSACGNHVDMKQRQYRVPLAAVSTTPAMWNTPDSPFRYDTATQELWIRLPLMDEEVFEKLSHIRQLNQEEQDAVQNLYFAPRADLAAFTFIFSNFGTAVEYLVQEDDEEKRWSYFRHAFAHCHARSHVIAEHLTHHVAATTGQEQPDGVKLAWRLLQHLFADENMATGPWEADDGQIPDITWQPRPNGGAFAALLGLTGTGLLGEFLPEDGNLTWREVRGPMNAFGHEKNRWNIPVPTVLPSMDLSLSPAQARLAGIRNGFAIKGRNAEPLGGPEGFGVRWQGILLIEHEGMYEFYAGAPTPEGERPDFEAAEQHGWCVTLQQGQKTWVVLAHHWPNTQAPAAHAAPLQLKRGAYQLTVVFVQPEAVFTQVETCPQHTGFEVKYRGPDSEDHLVAIPLDRLYRDEQDEILGRESREAARPMRS</sequence>
<dbReference type="Proteomes" id="UP000597444">
    <property type="component" value="Unassembled WGS sequence"/>
</dbReference>
<proteinExistence type="predicted"/>
<evidence type="ECO:0008006" key="4">
    <source>
        <dbReference type="Google" id="ProtNLM"/>
    </source>
</evidence>
<keyword evidence="3" id="KW-1185">Reference proteome</keyword>
<comment type="caution">
    <text evidence="2">The sequence shown here is derived from an EMBL/GenBank/DDBJ whole genome shotgun (WGS) entry which is preliminary data.</text>
</comment>
<feature type="region of interest" description="Disordered" evidence="1">
    <location>
        <begin position="408"/>
        <end position="427"/>
    </location>
</feature>
<dbReference type="EMBL" id="BNJK01000002">
    <property type="protein sequence ID" value="GHO98831.1"/>
    <property type="molecule type" value="Genomic_DNA"/>
</dbReference>
<evidence type="ECO:0000313" key="2">
    <source>
        <dbReference type="EMBL" id="GHO98831.1"/>
    </source>
</evidence>
<accession>A0A8J3IQD1</accession>